<protein>
    <submittedName>
        <fullName evidence="2">Uncharacterized protein</fullName>
    </submittedName>
</protein>
<sequence length="21" mass="2487">MVASMSVFLNEKKWRTSTHFS</sequence>
<evidence type="ECO:0000313" key="2">
    <source>
        <dbReference type="EMBL" id="MBX52581.1"/>
    </source>
</evidence>
<accession>A0A2P2PD62</accession>
<name>A0A2P2PD62_RHIMU</name>
<organism evidence="2">
    <name type="scientific">Rhizophora mucronata</name>
    <name type="common">Asiatic mangrove</name>
    <dbReference type="NCBI Taxonomy" id="61149"/>
    <lineage>
        <taxon>Eukaryota</taxon>
        <taxon>Viridiplantae</taxon>
        <taxon>Streptophyta</taxon>
        <taxon>Embryophyta</taxon>
        <taxon>Tracheophyta</taxon>
        <taxon>Spermatophyta</taxon>
        <taxon>Magnoliopsida</taxon>
        <taxon>eudicotyledons</taxon>
        <taxon>Gunneridae</taxon>
        <taxon>Pentapetalae</taxon>
        <taxon>rosids</taxon>
        <taxon>fabids</taxon>
        <taxon>Malpighiales</taxon>
        <taxon>Rhizophoraceae</taxon>
        <taxon>Rhizophora</taxon>
    </lineage>
</organism>
<reference evidence="2" key="1">
    <citation type="submission" date="2018-02" db="EMBL/GenBank/DDBJ databases">
        <title>Rhizophora mucronata_Transcriptome.</title>
        <authorList>
            <person name="Meera S.P."/>
            <person name="Sreeshan A."/>
            <person name="Augustine A."/>
        </authorList>
    </citation>
    <scope>NUCLEOTIDE SEQUENCE</scope>
    <source>
        <tissue evidence="2">Leaf</tissue>
    </source>
</reference>
<evidence type="ECO:0000256" key="1">
    <source>
        <dbReference type="SAM" id="MobiDB-lite"/>
    </source>
</evidence>
<dbReference type="EMBL" id="GGEC01072097">
    <property type="protein sequence ID" value="MBX52581.1"/>
    <property type="molecule type" value="Transcribed_RNA"/>
</dbReference>
<dbReference type="AlphaFoldDB" id="A0A2P2PD62"/>
<feature type="region of interest" description="Disordered" evidence="1">
    <location>
        <begin position="1"/>
        <end position="21"/>
    </location>
</feature>
<proteinExistence type="predicted"/>